<gene>
    <name evidence="1" type="ORF">RWD45_13540</name>
</gene>
<reference evidence="1 2" key="1">
    <citation type="submission" date="2023-10" db="EMBL/GenBank/DDBJ databases">
        <title>Virgibacillus soli CC-YMP-6 genome.</title>
        <authorList>
            <person name="Miliotis G."/>
            <person name="Sengupta P."/>
            <person name="Hameed A."/>
            <person name="Chuvochina M."/>
            <person name="Mcdonagh F."/>
            <person name="Simpson A.C."/>
            <person name="Singh N.K."/>
            <person name="Rekha P.D."/>
            <person name="Raman K."/>
            <person name="Hugenholtz P."/>
            <person name="Venkateswaran K."/>
        </authorList>
    </citation>
    <scope>NUCLEOTIDE SEQUENCE [LARGE SCALE GENOMIC DNA]</scope>
    <source>
        <strain evidence="1 2">CC-YMP-6</strain>
    </source>
</reference>
<sequence length="92" mass="10609">MDVYNEEGFDGIINKLLGLDAEMIDKIVDINEGKIPKWKKITLIPSFVKMVNDVWKKIPDVITFLKILNQDIPEVSSTLEELGYISELRQRC</sequence>
<proteinExistence type="predicted"/>
<dbReference type="EMBL" id="JAWDIQ010000002">
    <property type="protein sequence ID" value="MDY0409409.1"/>
    <property type="molecule type" value="Genomic_DNA"/>
</dbReference>
<keyword evidence="2" id="KW-1185">Reference proteome</keyword>
<dbReference type="RefSeq" id="WP_320380202.1">
    <property type="nucleotide sequence ID" value="NZ_JAWDIQ010000002.1"/>
</dbReference>
<name>A0ABU5CU98_9BACI</name>
<comment type="caution">
    <text evidence="1">The sequence shown here is derived from an EMBL/GenBank/DDBJ whole genome shotgun (WGS) entry which is preliminary data.</text>
</comment>
<organism evidence="1 2">
    <name type="scientific">Paracerasibacillus soli</name>
    <dbReference type="NCBI Taxonomy" id="480284"/>
    <lineage>
        <taxon>Bacteria</taxon>
        <taxon>Bacillati</taxon>
        <taxon>Bacillota</taxon>
        <taxon>Bacilli</taxon>
        <taxon>Bacillales</taxon>
        <taxon>Bacillaceae</taxon>
        <taxon>Paracerasibacillus</taxon>
    </lineage>
</organism>
<dbReference type="Proteomes" id="UP001275315">
    <property type="component" value="Unassembled WGS sequence"/>
</dbReference>
<protein>
    <submittedName>
        <fullName evidence="1">Uncharacterized protein</fullName>
    </submittedName>
</protein>
<evidence type="ECO:0000313" key="2">
    <source>
        <dbReference type="Proteomes" id="UP001275315"/>
    </source>
</evidence>
<evidence type="ECO:0000313" key="1">
    <source>
        <dbReference type="EMBL" id="MDY0409409.1"/>
    </source>
</evidence>
<accession>A0ABU5CU98</accession>